<organism evidence="1 2">
    <name type="scientific">Panagrolaimus sp. JU765</name>
    <dbReference type="NCBI Taxonomy" id="591449"/>
    <lineage>
        <taxon>Eukaryota</taxon>
        <taxon>Metazoa</taxon>
        <taxon>Ecdysozoa</taxon>
        <taxon>Nematoda</taxon>
        <taxon>Chromadorea</taxon>
        <taxon>Rhabditida</taxon>
        <taxon>Tylenchina</taxon>
        <taxon>Panagrolaimomorpha</taxon>
        <taxon>Panagrolaimoidea</taxon>
        <taxon>Panagrolaimidae</taxon>
        <taxon>Panagrolaimus</taxon>
    </lineage>
</organism>
<evidence type="ECO:0000313" key="2">
    <source>
        <dbReference type="WBParaSite" id="JU765_v2.g14358.t1"/>
    </source>
</evidence>
<sequence length="616" mass="69038">MSCNPSFGGIGKGHLIREIDAMDGLCGRICDKSAITYQALNRASGPAVIGLRAQIDRKLYRKFMQEEILTKIENLHVFEGAVEDLILDEPTNQSKKPRIKGCVLADGRIIQANSVVITTGTFLSAVIYKGNVTTPAGRIGDPASYGLSKTFNRLNFKLGRLRTGTPPRIFGNSIDFSKFKLMKPDEEPILFSFLSEKPWLPPEEQRPTYLGHTNPTLTKVVLENMKNNKGFIAEVHGPRYCPSLEMKVTRFPDLNHRLFLEHEGLDSDLIYPQGMSMTFSEDVQLQIMRSIPGLEMCQFSQPGYGVHYDFVNPQQLKRTLETKLVDGLYLAGQINGTTGYEEAAAQGVLAGLNAGRHSKEKLELVLDRDQAYLGVLVDDLTSLGTNEPYRMFTSRVEFRLHLRPDNADLRLTQLAHDFGGVGDARFESFSKLKNKYEKCKEALKGLSMPLYKWSKYLRALQTKTATKSLDGFELLGRYEIPINSLASAFPTEFKEFADDKNLNERLLNESRYYRQQEKLSKRVTEMKQDFTAELPESIDYSKVPGINLECREKLASYRPGNIAAASRVPGVTPDVLVTLLKPGNIAAASRVPGVTPDVLVTLLKYAKRKEEFSAQI</sequence>
<protein>
    <submittedName>
        <fullName evidence="2">Protein MTO1 homolog, mitochondrial</fullName>
    </submittedName>
</protein>
<dbReference type="WBParaSite" id="JU765_v2.g14358.t1">
    <property type="protein sequence ID" value="JU765_v2.g14358.t1"/>
    <property type="gene ID" value="JU765_v2.g14358"/>
</dbReference>
<evidence type="ECO:0000313" key="1">
    <source>
        <dbReference type="Proteomes" id="UP000887576"/>
    </source>
</evidence>
<dbReference type="Proteomes" id="UP000887576">
    <property type="component" value="Unplaced"/>
</dbReference>
<accession>A0AC34Q9R3</accession>
<reference evidence="2" key="1">
    <citation type="submission" date="2022-11" db="UniProtKB">
        <authorList>
            <consortium name="WormBaseParasite"/>
        </authorList>
    </citation>
    <scope>IDENTIFICATION</scope>
</reference>
<proteinExistence type="predicted"/>
<name>A0AC34Q9R3_9BILA</name>